<dbReference type="AlphaFoldDB" id="A0AAN4UBW3"/>
<proteinExistence type="predicted"/>
<evidence type="ECO:0000313" key="3">
    <source>
        <dbReference type="EMBL" id="GEQ54552.1"/>
    </source>
</evidence>
<evidence type="ECO:0000259" key="1">
    <source>
        <dbReference type="PROSITE" id="PS50965"/>
    </source>
</evidence>
<dbReference type="EMBL" id="BKBO01000020">
    <property type="protein sequence ID" value="GEQ49571.1"/>
    <property type="molecule type" value="Genomic_DNA"/>
</dbReference>
<keyword evidence="5" id="KW-1185">Reference proteome</keyword>
<evidence type="ECO:0000313" key="4">
    <source>
        <dbReference type="Proteomes" id="UP000886597"/>
    </source>
</evidence>
<dbReference type="Pfam" id="PF08378">
    <property type="entry name" value="NERD"/>
    <property type="match status" value="1"/>
</dbReference>
<dbReference type="RefSeq" id="WP_202584019.1">
    <property type="nucleotide sequence ID" value="NZ_BKBO01000020.1"/>
</dbReference>
<protein>
    <recommendedName>
        <fullName evidence="1">NERD domain-containing protein</fullName>
    </recommendedName>
</protein>
<gene>
    <name evidence="2" type="ORF">TK11N_14230</name>
    <name evidence="3" type="ORF">TK2N_13960</name>
</gene>
<sequence>MRKKPHGLQWLETVGQRKQLSEKERWDLQRLQKGVLGEEQMDKMAETFLSGKITAIDDITLQYQSSIVQIDKILLIGSIVYIIDMKFYQGDYTLQDGSWQRNGKKLPTNILEQLRRAVRIIENILKEQGIQLQVKGVLAFLDPESNIQIKDDIAETILTFNKIPLWLTKLNQQSSDERYPHWKSILFQYQINDFRTKYKLTHAEAEQLQKGICCPRCHQFQTTPKRHTVHCSCGYVEAKATAYVRTICEYGVIFHDQDLKLKDLKNFFGKNVQETYLKYILKKYFTVIQKSTKRSIGHRNEGILFEYWFENKMDYFNNLEKRKNWKNANF</sequence>
<evidence type="ECO:0000313" key="2">
    <source>
        <dbReference type="EMBL" id="GEQ49571.1"/>
    </source>
</evidence>
<feature type="domain" description="NERD" evidence="1">
    <location>
        <begin position="33"/>
        <end position="144"/>
    </location>
</feature>
<name>A0AAN4UBW3_9ENTE</name>
<dbReference type="Proteomes" id="UP000886597">
    <property type="component" value="Unassembled WGS sequence"/>
</dbReference>
<dbReference type="EMBL" id="BKBQ01000019">
    <property type="protein sequence ID" value="GEQ54552.1"/>
    <property type="molecule type" value="Genomic_DNA"/>
</dbReference>
<evidence type="ECO:0000313" key="5">
    <source>
        <dbReference type="Proteomes" id="UP000886607"/>
    </source>
</evidence>
<reference evidence="3" key="2">
    <citation type="journal article" date="2020" name="Int. Dairy J.">
        <title>Lactic acid bacterial diversity in Brie cheese focusing on salt concentration and pH of isolation medium and characterisation of halophilic and alkaliphilic lactic acid bacterial isolates.</title>
        <authorList>
            <person name="Unno R."/>
            <person name="Matsutani M."/>
            <person name="Suzuki T."/>
            <person name="Kodama K."/>
            <person name="Matsushita H."/>
            <person name="Yamasato K."/>
            <person name="Koizumi Y."/>
            <person name="Ishikawa M."/>
        </authorList>
    </citation>
    <scope>NUCLEOTIDE SEQUENCE</scope>
    <source>
        <strain evidence="3">7C1</strain>
        <strain evidence="2">8C4</strain>
    </source>
</reference>
<organism evidence="3 4">
    <name type="scientific">Tetragenococcus koreensis</name>
    <dbReference type="NCBI Taxonomy" id="290335"/>
    <lineage>
        <taxon>Bacteria</taxon>
        <taxon>Bacillati</taxon>
        <taxon>Bacillota</taxon>
        <taxon>Bacilli</taxon>
        <taxon>Lactobacillales</taxon>
        <taxon>Enterococcaceae</taxon>
        <taxon>Tetragenococcus</taxon>
    </lineage>
</organism>
<reference evidence="3" key="1">
    <citation type="submission" date="2019-08" db="EMBL/GenBank/DDBJ databases">
        <authorList>
            <person name="Ishikawa M."/>
            <person name="Suzuki T."/>
            <person name="Matsutani M."/>
        </authorList>
    </citation>
    <scope>NUCLEOTIDE SEQUENCE</scope>
    <source>
        <strain evidence="3">7C1</strain>
        <strain evidence="2">8C4</strain>
    </source>
</reference>
<dbReference type="InterPro" id="IPR011528">
    <property type="entry name" value="NERD"/>
</dbReference>
<comment type="caution">
    <text evidence="3">The sequence shown here is derived from an EMBL/GenBank/DDBJ whole genome shotgun (WGS) entry which is preliminary data.</text>
</comment>
<dbReference type="Proteomes" id="UP000886607">
    <property type="component" value="Unassembled WGS sequence"/>
</dbReference>
<dbReference type="PROSITE" id="PS50965">
    <property type="entry name" value="NERD"/>
    <property type="match status" value="1"/>
</dbReference>
<accession>A0AAN4UBW3</accession>